<evidence type="ECO:0000313" key="5">
    <source>
        <dbReference type="Proteomes" id="UP001139353"/>
    </source>
</evidence>
<dbReference type="RefSeq" id="WP_275682682.1">
    <property type="nucleotide sequence ID" value="NZ_JAJLJH010000003.1"/>
</dbReference>
<dbReference type="Proteomes" id="UP001139353">
    <property type="component" value="Unassembled WGS sequence"/>
</dbReference>
<dbReference type="GO" id="GO:0003677">
    <property type="term" value="F:DNA binding"/>
    <property type="evidence" value="ECO:0007669"/>
    <property type="project" value="UniProtKB-KW"/>
</dbReference>
<gene>
    <name evidence="4" type="ORF">LPC04_13060</name>
</gene>
<evidence type="ECO:0000259" key="2">
    <source>
        <dbReference type="PROSITE" id="PS50110"/>
    </source>
</evidence>
<dbReference type="InterPro" id="IPR046947">
    <property type="entry name" value="LytR-like"/>
</dbReference>
<dbReference type="PROSITE" id="PS50930">
    <property type="entry name" value="HTH_LYTTR"/>
    <property type="match status" value="1"/>
</dbReference>
<dbReference type="InterPro" id="IPR007492">
    <property type="entry name" value="LytTR_DNA-bd_dom"/>
</dbReference>
<dbReference type="Pfam" id="PF04397">
    <property type="entry name" value="LytTR"/>
    <property type="match status" value="1"/>
</dbReference>
<dbReference type="Gene3D" id="2.40.50.1020">
    <property type="entry name" value="LytTr DNA-binding domain"/>
    <property type="match status" value="1"/>
</dbReference>
<comment type="caution">
    <text evidence="4">The sequence shown here is derived from an EMBL/GenBank/DDBJ whole genome shotgun (WGS) entry which is preliminary data.</text>
</comment>
<feature type="domain" description="Response regulatory" evidence="2">
    <location>
        <begin position="3"/>
        <end position="115"/>
    </location>
</feature>
<feature type="domain" description="HTH LytTR-type" evidence="3">
    <location>
        <begin position="155"/>
        <end position="257"/>
    </location>
</feature>
<evidence type="ECO:0000259" key="3">
    <source>
        <dbReference type="PROSITE" id="PS50930"/>
    </source>
</evidence>
<dbReference type="PANTHER" id="PTHR37299:SF1">
    <property type="entry name" value="STAGE 0 SPORULATION PROTEIN A HOMOLOG"/>
    <property type="match status" value="1"/>
</dbReference>
<dbReference type="SMART" id="SM00850">
    <property type="entry name" value="LytTR"/>
    <property type="match status" value="1"/>
</dbReference>
<dbReference type="AlphaFoldDB" id="A0A9X1YHV8"/>
<name>A0A9X1YHV8_9BURK</name>
<dbReference type="InterPro" id="IPR011006">
    <property type="entry name" value="CheY-like_superfamily"/>
</dbReference>
<keyword evidence="5" id="KW-1185">Reference proteome</keyword>
<evidence type="ECO:0000313" key="4">
    <source>
        <dbReference type="EMBL" id="MCK9686639.1"/>
    </source>
</evidence>
<feature type="modified residue" description="4-aspartylphosphate" evidence="1">
    <location>
        <position position="55"/>
    </location>
</feature>
<organism evidence="4 5">
    <name type="scientific">Scleromatobacter humisilvae</name>
    <dbReference type="NCBI Taxonomy" id="2897159"/>
    <lineage>
        <taxon>Bacteria</taxon>
        <taxon>Pseudomonadati</taxon>
        <taxon>Pseudomonadota</taxon>
        <taxon>Betaproteobacteria</taxon>
        <taxon>Burkholderiales</taxon>
        <taxon>Sphaerotilaceae</taxon>
        <taxon>Scleromatobacter</taxon>
    </lineage>
</organism>
<dbReference type="GO" id="GO:0000156">
    <property type="term" value="F:phosphorelay response regulator activity"/>
    <property type="evidence" value="ECO:0007669"/>
    <property type="project" value="InterPro"/>
</dbReference>
<sequence>MTRALIADDEPHLAHYLRDQLAKLWPGLEIVAIARNGLEAAAQIAELQPDIAFLDIQMPGLTGLDVAAGIEGLTRVVFVTAYDEYALTAFDAEALDYVLKPVTAERLARTVERLQRAFAPRAGGDAPHVDDDHLARALRALQAAPAPAAAPLRWIRASQGELTHQVAVGDVMFFNADDKYTCVRTARAEYLIRTPITELAAQLDPQQFWQIHRSTIVNLAHIAGTRRDEASRLFVRVAGWDSELPVSRAYVHLFKPM</sequence>
<dbReference type="Gene3D" id="3.40.50.2300">
    <property type="match status" value="1"/>
</dbReference>
<evidence type="ECO:0000256" key="1">
    <source>
        <dbReference type="PROSITE-ProRule" id="PRU00169"/>
    </source>
</evidence>
<keyword evidence="4" id="KW-0238">DNA-binding</keyword>
<protein>
    <submittedName>
        <fullName evidence="4">LytTR family DNA-binding domain-containing protein</fullName>
    </submittedName>
</protein>
<keyword evidence="1" id="KW-0597">Phosphoprotein</keyword>
<dbReference type="PROSITE" id="PS50110">
    <property type="entry name" value="RESPONSE_REGULATORY"/>
    <property type="match status" value="1"/>
</dbReference>
<proteinExistence type="predicted"/>
<dbReference type="PANTHER" id="PTHR37299">
    <property type="entry name" value="TRANSCRIPTIONAL REGULATOR-RELATED"/>
    <property type="match status" value="1"/>
</dbReference>
<dbReference type="EMBL" id="JAJLJH010000003">
    <property type="protein sequence ID" value="MCK9686639.1"/>
    <property type="molecule type" value="Genomic_DNA"/>
</dbReference>
<dbReference type="Pfam" id="PF00072">
    <property type="entry name" value="Response_reg"/>
    <property type="match status" value="1"/>
</dbReference>
<dbReference type="InterPro" id="IPR001789">
    <property type="entry name" value="Sig_transdc_resp-reg_receiver"/>
</dbReference>
<dbReference type="SUPFAM" id="SSF52172">
    <property type="entry name" value="CheY-like"/>
    <property type="match status" value="1"/>
</dbReference>
<accession>A0A9X1YHV8</accession>
<dbReference type="SMART" id="SM00448">
    <property type="entry name" value="REC"/>
    <property type="match status" value="1"/>
</dbReference>
<reference evidence="4" key="1">
    <citation type="submission" date="2021-11" db="EMBL/GenBank/DDBJ databases">
        <title>BS-T2-15 a new species belonging to the Comamonadaceae family isolated from the soil of a French oak forest.</title>
        <authorList>
            <person name="Mieszkin S."/>
            <person name="Alain K."/>
        </authorList>
    </citation>
    <scope>NUCLEOTIDE SEQUENCE</scope>
    <source>
        <strain evidence="4">BS-T2-15</strain>
    </source>
</reference>